<keyword evidence="1" id="KW-0812">Transmembrane</keyword>
<sequence>MTTSEIVRSGGTPAEQIPVERAPVRSEGDPGPRGRFYLLDSLRMAAALAVVLYHFTSRENAAWGLPVAEVFPSTSKITAFGGLGVQLFFIISGFVILLSVWGRSPSHFIASRIGRLFPAYWTGVLLTGFLLLVVWPEGKDISMTQVLVNLTMLQEPLGVAHVDGVYWTLWEELKFYVLIGVLATVGITRSRILLFCTFWPIAAVMAGQAQSPFLSELLMPHSAALFAGGMMIYLLHREGPSMPAFLVLGMNVILAAQQTTTSHFRAIEKMSGHDFADYYCWLAIMCCFLIVAATTLTPLKQVSWKWLALAGSLTYPLYLIHEYWGWWFISVFESWLSPWLTLLVATVLCVVLAWVIHRAVERPLGPKLRRSVGTGLERLKAVDDSSRS</sequence>
<dbReference type="Proteomes" id="UP000010729">
    <property type="component" value="Unassembled WGS sequence"/>
</dbReference>
<dbReference type="GO" id="GO:0016747">
    <property type="term" value="F:acyltransferase activity, transferring groups other than amino-acyl groups"/>
    <property type="evidence" value="ECO:0007669"/>
    <property type="project" value="InterPro"/>
</dbReference>
<dbReference type="GO" id="GO:0009103">
    <property type="term" value="P:lipopolysaccharide biosynthetic process"/>
    <property type="evidence" value="ECO:0007669"/>
    <property type="project" value="TreeGrafter"/>
</dbReference>
<name>N1UVD8_9MICC</name>
<feature type="transmembrane region" description="Helical" evidence="1">
    <location>
        <begin position="278"/>
        <end position="299"/>
    </location>
</feature>
<keyword evidence="1" id="KW-1133">Transmembrane helix</keyword>
<comment type="caution">
    <text evidence="3">The sequence shown here is derived from an EMBL/GenBank/DDBJ whole genome shotgun (WGS) entry which is preliminary data.</text>
</comment>
<reference evidence="3 4" key="1">
    <citation type="journal article" date="2013" name="Genome Announc.">
        <title>Draft Genome Sequence of Arthrobacter crystallopoietes Strain BAB-32, Revealing Genes for Bioremediation.</title>
        <authorList>
            <person name="Joshi M.N."/>
            <person name="Pandit A.S."/>
            <person name="Sharma A."/>
            <person name="Pandya R.V."/>
            <person name="Desai S.M."/>
            <person name="Saxena A.K."/>
            <person name="Bagatharia S.B."/>
        </authorList>
    </citation>
    <scope>NUCLEOTIDE SEQUENCE [LARGE SCALE GENOMIC DNA]</scope>
    <source>
        <strain evidence="3 4">BAB-32</strain>
    </source>
</reference>
<feature type="transmembrane region" description="Helical" evidence="1">
    <location>
        <begin position="242"/>
        <end position="258"/>
    </location>
</feature>
<feature type="transmembrane region" description="Helical" evidence="1">
    <location>
        <begin position="113"/>
        <end position="135"/>
    </location>
</feature>
<dbReference type="InterPro" id="IPR050879">
    <property type="entry name" value="Acyltransferase_3"/>
</dbReference>
<feature type="transmembrane region" description="Helical" evidence="1">
    <location>
        <begin position="77"/>
        <end position="101"/>
    </location>
</feature>
<dbReference type="OrthoDB" id="9807745at2"/>
<organism evidence="3 4">
    <name type="scientific">Arthrobacter crystallopoietes BAB-32</name>
    <dbReference type="NCBI Taxonomy" id="1246476"/>
    <lineage>
        <taxon>Bacteria</taxon>
        <taxon>Bacillati</taxon>
        <taxon>Actinomycetota</taxon>
        <taxon>Actinomycetes</taxon>
        <taxon>Micrococcales</taxon>
        <taxon>Micrococcaceae</taxon>
        <taxon>Crystallibacter</taxon>
    </lineage>
</organism>
<evidence type="ECO:0000256" key="1">
    <source>
        <dbReference type="SAM" id="Phobius"/>
    </source>
</evidence>
<evidence type="ECO:0000313" key="4">
    <source>
        <dbReference type="Proteomes" id="UP000010729"/>
    </source>
</evidence>
<feature type="transmembrane region" description="Helical" evidence="1">
    <location>
        <begin position="339"/>
        <end position="360"/>
    </location>
</feature>
<dbReference type="Pfam" id="PF01757">
    <property type="entry name" value="Acyl_transf_3"/>
    <property type="match status" value="1"/>
</dbReference>
<dbReference type="EMBL" id="ANPE02000119">
    <property type="protein sequence ID" value="EMY34356.1"/>
    <property type="molecule type" value="Genomic_DNA"/>
</dbReference>
<keyword evidence="3" id="KW-0012">Acyltransferase</keyword>
<protein>
    <submittedName>
        <fullName evidence="3">Putative acyltransferase</fullName>
    </submittedName>
</protein>
<evidence type="ECO:0000313" key="3">
    <source>
        <dbReference type="EMBL" id="EMY34356.1"/>
    </source>
</evidence>
<feature type="transmembrane region" description="Helical" evidence="1">
    <location>
        <begin position="192"/>
        <end position="211"/>
    </location>
</feature>
<keyword evidence="4" id="KW-1185">Reference proteome</keyword>
<dbReference type="AlphaFoldDB" id="N1UVD8"/>
<accession>N1UVD8</accession>
<dbReference type="PANTHER" id="PTHR23028">
    <property type="entry name" value="ACETYLTRANSFERASE"/>
    <property type="match status" value="1"/>
</dbReference>
<dbReference type="GO" id="GO:0016020">
    <property type="term" value="C:membrane"/>
    <property type="evidence" value="ECO:0007669"/>
    <property type="project" value="TreeGrafter"/>
</dbReference>
<evidence type="ECO:0000259" key="2">
    <source>
        <dbReference type="Pfam" id="PF01757"/>
    </source>
</evidence>
<feature type="transmembrane region" description="Helical" evidence="1">
    <location>
        <begin position="306"/>
        <end position="327"/>
    </location>
</feature>
<gene>
    <name evidence="3" type="ORF">D477_010042</name>
</gene>
<keyword evidence="1" id="KW-0472">Membrane</keyword>
<proteinExistence type="predicted"/>
<dbReference type="RefSeq" id="WP_005268850.1">
    <property type="nucleotide sequence ID" value="NZ_ANPE02000119.1"/>
</dbReference>
<feature type="domain" description="Acyltransferase 3" evidence="2">
    <location>
        <begin position="39"/>
        <end position="357"/>
    </location>
</feature>
<dbReference type="InterPro" id="IPR002656">
    <property type="entry name" value="Acyl_transf_3_dom"/>
</dbReference>
<dbReference type="PANTHER" id="PTHR23028:SF53">
    <property type="entry name" value="ACYL_TRANSF_3 DOMAIN-CONTAINING PROTEIN"/>
    <property type="match status" value="1"/>
</dbReference>
<keyword evidence="3" id="KW-0808">Transferase</keyword>